<keyword evidence="3 6" id="KW-0663">Pyridoxal phosphate</keyword>
<comment type="function">
    <text evidence="7">The glycine cleavage system catalyzes the degradation of glycine.</text>
</comment>
<dbReference type="InterPro" id="IPR003437">
    <property type="entry name" value="GcvP"/>
</dbReference>
<dbReference type="InterPro" id="IPR049315">
    <property type="entry name" value="GDC-P_N"/>
</dbReference>
<feature type="domain" description="Glycine dehydrogenase C-terminal" evidence="9">
    <location>
        <begin position="784"/>
        <end position="905"/>
    </location>
</feature>
<dbReference type="Proteomes" id="UP001165122">
    <property type="component" value="Unassembled WGS sequence"/>
</dbReference>
<dbReference type="FunFam" id="3.90.1150.10:FF:000007">
    <property type="entry name" value="Glycine dehydrogenase (decarboxylating), mitochondrial"/>
    <property type="match status" value="1"/>
</dbReference>
<name>A0A9W7KXW9_9STRA</name>
<comment type="subunit">
    <text evidence="7">The glycine cleavage system is composed of four proteins: P, T, L and H.</text>
</comment>
<protein>
    <recommendedName>
        <fullName evidence="7">Glycine cleavage system P protein</fullName>
        <ecNumber evidence="7">1.4.4.2</ecNumber>
    </recommendedName>
</protein>
<dbReference type="FunFam" id="3.40.640.10:FF:000005">
    <property type="entry name" value="Glycine dehydrogenase (decarboxylating), mitochondrial"/>
    <property type="match status" value="1"/>
</dbReference>
<organism evidence="10 11">
    <name type="scientific">Triparma laevis f. longispina</name>
    <dbReference type="NCBI Taxonomy" id="1714387"/>
    <lineage>
        <taxon>Eukaryota</taxon>
        <taxon>Sar</taxon>
        <taxon>Stramenopiles</taxon>
        <taxon>Ochrophyta</taxon>
        <taxon>Bolidophyceae</taxon>
        <taxon>Parmales</taxon>
        <taxon>Triparmaceae</taxon>
        <taxon>Triparma</taxon>
    </lineage>
</organism>
<dbReference type="PANTHER" id="PTHR11773:SF1">
    <property type="entry name" value="GLYCINE DEHYDROGENASE (DECARBOXYLATING), MITOCHONDRIAL"/>
    <property type="match status" value="1"/>
</dbReference>
<evidence type="ECO:0000256" key="6">
    <source>
        <dbReference type="PIRSR" id="PIRSR603437-50"/>
    </source>
</evidence>
<reference evidence="11" key="1">
    <citation type="journal article" date="2023" name="Commun. Biol.">
        <title>Genome analysis of Parmales, the sister group of diatoms, reveals the evolutionary specialization of diatoms from phago-mixotrophs to photoautotrophs.</title>
        <authorList>
            <person name="Ban H."/>
            <person name="Sato S."/>
            <person name="Yoshikawa S."/>
            <person name="Yamada K."/>
            <person name="Nakamura Y."/>
            <person name="Ichinomiya M."/>
            <person name="Sato N."/>
            <person name="Blanc-Mathieu R."/>
            <person name="Endo H."/>
            <person name="Kuwata A."/>
            <person name="Ogata H."/>
        </authorList>
    </citation>
    <scope>NUCLEOTIDE SEQUENCE [LARGE SCALE GENOMIC DNA]</scope>
    <source>
        <strain evidence="11">NIES 3700</strain>
    </source>
</reference>
<dbReference type="InterPro" id="IPR049316">
    <property type="entry name" value="GDC-P_C"/>
</dbReference>
<dbReference type="GO" id="GO:0030170">
    <property type="term" value="F:pyridoxal phosphate binding"/>
    <property type="evidence" value="ECO:0007669"/>
    <property type="project" value="TreeGrafter"/>
</dbReference>
<evidence type="ECO:0000256" key="2">
    <source>
        <dbReference type="ARBA" id="ARBA00010756"/>
    </source>
</evidence>
<dbReference type="SUPFAM" id="SSF53383">
    <property type="entry name" value="PLP-dependent transferases"/>
    <property type="match status" value="2"/>
</dbReference>
<comment type="catalytic activity">
    <reaction evidence="5 7">
        <text>N(6)-[(R)-lipoyl]-L-lysyl-[glycine-cleavage complex H protein] + glycine + H(+) = N(6)-[(R)-S(8)-aminomethyldihydrolipoyl]-L-lysyl-[glycine-cleavage complex H protein] + CO2</text>
        <dbReference type="Rhea" id="RHEA:24304"/>
        <dbReference type="Rhea" id="RHEA-COMP:10494"/>
        <dbReference type="Rhea" id="RHEA-COMP:10495"/>
        <dbReference type="ChEBI" id="CHEBI:15378"/>
        <dbReference type="ChEBI" id="CHEBI:16526"/>
        <dbReference type="ChEBI" id="CHEBI:57305"/>
        <dbReference type="ChEBI" id="CHEBI:83099"/>
        <dbReference type="ChEBI" id="CHEBI:83143"/>
        <dbReference type="EC" id="1.4.4.2"/>
    </reaction>
</comment>
<dbReference type="NCBIfam" id="NF003346">
    <property type="entry name" value="PRK04366.1"/>
    <property type="match status" value="1"/>
</dbReference>
<evidence type="ECO:0000313" key="11">
    <source>
        <dbReference type="Proteomes" id="UP001165122"/>
    </source>
</evidence>
<dbReference type="Pfam" id="PF02347">
    <property type="entry name" value="GDC-P"/>
    <property type="match status" value="2"/>
</dbReference>
<dbReference type="Gene3D" id="3.90.1150.10">
    <property type="entry name" value="Aspartate Aminotransferase, domain 1"/>
    <property type="match status" value="2"/>
</dbReference>
<gene>
    <name evidence="10" type="ORF">TrLO_g12101</name>
</gene>
<dbReference type="InterPro" id="IPR015424">
    <property type="entry name" value="PyrdxlP-dep_Trfase"/>
</dbReference>
<dbReference type="Gene3D" id="3.40.640.10">
    <property type="entry name" value="Type I PLP-dependent aspartate aminotransferase-like (Major domain)"/>
    <property type="match status" value="2"/>
</dbReference>
<evidence type="ECO:0000259" key="8">
    <source>
        <dbReference type="Pfam" id="PF02347"/>
    </source>
</evidence>
<evidence type="ECO:0000259" key="9">
    <source>
        <dbReference type="Pfam" id="PF21478"/>
    </source>
</evidence>
<dbReference type="NCBIfam" id="TIGR00461">
    <property type="entry name" value="gcvP"/>
    <property type="match status" value="1"/>
</dbReference>
<dbReference type="GO" id="GO:0005739">
    <property type="term" value="C:mitochondrion"/>
    <property type="evidence" value="ECO:0007669"/>
    <property type="project" value="UniProtKB-SubCell"/>
</dbReference>
<dbReference type="HAMAP" id="MF_00711">
    <property type="entry name" value="GcvP"/>
    <property type="match status" value="1"/>
</dbReference>
<sequence length="971" mass="104175">MTDDFARRHIGPSDADGLKMLKTIGFNDFESMVKSTVPANILTDKSLAMDPAMTESEAVAYLKNMLSSNVVNKSFIGQGYYDTITPNVILRNMLENPGWYTAYTPYQAEISQGRLEMLLNFQTLVSDLTGFPMSCASLLDESTAAAEAMQMSFALKGKKGKKNKFFASEDLHPQTIGLLQTRSEAIGIELIIGKHSECPADDGTFCGAIVQYPNTYGAIESDGESYESFSERLHEGGALLIAATDLMALSKLKSPADLGADIAVGSAQRFGVPMGFGGPHAGFLSTSDSYSRKMPGRIIGVTIDSEGKPCLRMAMQTREQHIRRDKATSNICTAQALLANMAAAYAIYHGPEGVSKIAGRIHALARVAHREIGAAGFKVSTADFFDTFTVEVNDSSATAASAAAAGFNVRIVDSTTVGISMGEGITREDLAGLLTSGFGIASPDLACGDQLTEVAADRARSGEILTHPIFHQHRSESQMLRYLKKLENKDLALNHSMISLGSCTMKLNATAEMIPVTWDEVANVHPFAPHDQVQGYHAMIKDLNKDLCEITGFAAVSAQPNSGATGEYAGLLAIKNYLASKGEGHRKICLIPKSAHGTNPASATMAGMKVVVVDNDDEGNCDMADLKKKIEKHGENLACFMITYPSTFGVFEEAIVEICNRIHDAGGQVYMDGANMNAQVGLTSPGAIGADVCHLNLHKTFCIPHGGGGPGVGSIGVASHLAPFLPGHSVDPEASGDLCGNTEPGICVPKTTGAIAGAPFGSAAILPISYLYIKMMGADGLREATEYAILNANYMADRLDGAFDILYRGKNGQCAHEFIIDLRPLKASTGVSEEDVAKRLQDYGFHSPTMSWPVAGTLMVEPTESEDLAELNRFCDAMLAIRAEIEDVGSGKVKLEDSPLTNSPHTIDQLLMDDWKFDYSKNTAAFPAPWVRTNKFWPTCGRVDNVYGDRNLICTCPPLSVYEEDETNEIA</sequence>
<feature type="domain" description="Glycine cleavage system P-protein N-terminal" evidence="8">
    <location>
        <begin position="7"/>
        <end position="434"/>
    </location>
</feature>
<keyword evidence="4 7" id="KW-0560">Oxidoreductase</keyword>
<keyword evidence="7" id="KW-0496">Mitochondrion</keyword>
<dbReference type="AlphaFoldDB" id="A0A9W7KXW9"/>
<dbReference type="OrthoDB" id="6537869at2759"/>
<comment type="subcellular location">
    <subcellularLocation>
        <location evidence="7">Mitochondrion</location>
    </subcellularLocation>
</comment>
<dbReference type="Pfam" id="PF21478">
    <property type="entry name" value="GcvP2_C"/>
    <property type="match status" value="1"/>
</dbReference>
<dbReference type="InterPro" id="IPR015421">
    <property type="entry name" value="PyrdxlP-dep_Trfase_major"/>
</dbReference>
<accession>A0A9W7KXW9</accession>
<comment type="cofactor">
    <cofactor evidence="1 6 7">
        <name>pyridoxal 5'-phosphate</name>
        <dbReference type="ChEBI" id="CHEBI:597326"/>
    </cofactor>
</comment>
<feature type="modified residue" description="N6-(pyridoxal phosphate)lysine" evidence="6">
    <location>
        <position position="699"/>
    </location>
</feature>
<dbReference type="FunFam" id="3.40.640.10:FF:000007">
    <property type="entry name" value="glycine dehydrogenase (Decarboxylating), mitochondrial"/>
    <property type="match status" value="1"/>
</dbReference>
<evidence type="ECO:0000256" key="5">
    <source>
        <dbReference type="ARBA" id="ARBA00049026"/>
    </source>
</evidence>
<proteinExistence type="inferred from homology"/>
<evidence type="ECO:0000256" key="7">
    <source>
        <dbReference type="RuleBase" id="RU364056"/>
    </source>
</evidence>
<dbReference type="EC" id="1.4.4.2" evidence="7"/>
<evidence type="ECO:0000256" key="4">
    <source>
        <dbReference type="ARBA" id="ARBA00023002"/>
    </source>
</evidence>
<dbReference type="InterPro" id="IPR015422">
    <property type="entry name" value="PyrdxlP-dep_Trfase_small"/>
</dbReference>
<dbReference type="PANTHER" id="PTHR11773">
    <property type="entry name" value="GLYCINE DEHYDROGENASE, DECARBOXYLATING"/>
    <property type="match status" value="1"/>
</dbReference>
<dbReference type="EMBL" id="BRXW01000239">
    <property type="protein sequence ID" value="GMI15887.1"/>
    <property type="molecule type" value="Genomic_DNA"/>
</dbReference>
<dbReference type="GO" id="GO:0019464">
    <property type="term" value="P:glycine decarboxylation via glycine cleavage system"/>
    <property type="evidence" value="ECO:0007669"/>
    <property type="project" value="TreeGrafter"/>
</dbReference>
<dbReference type="GO" id="GO:0016594">
    <property type="term" value="F:glycine binding"/>
    <property type="evidence" value="ECO:0007669"/>
    <property type="project" value="TreeGrafter"/>
</dbReference>
<comment type="similarity">
    <text evidence="2 7">Belongs to the GcvP family.</text>
</comment>
<comment type="caution">
    <text evidence="10">The sequence shown here is derived from an EMBL/GenBank/DDBJ whole genome shotgun (WGS) entry which is preliminary data.</text>
</comment>
<dbReference type="GO" id="GO:0004375">
    <property type="term" value="F:glycine dehydrogenase (decarboxylating) activity"/>
    <property type="evidence" value="ECO:0007669"/>
    <property type="project" value="UniProtKB-UniRule"/>
</dbReference>
<dbReference type="GO" id="GO:0005960">
    <property type="term" value="C:glycine cleavage complex"/>
    <property type="evidence" value="ECO:0007669"/>
    <property type="project" value="TreeGrafter"/>
</dbReference>
<keyword evidence="7" id="KW-0809">Transit peptide</keyword>
<dbReference type="InterPro" id="IPR020581">
    <property type="entry name" value="GDC_P"/>
</dbReference>
<evidence type="ECO:0000256" key="3">
    <source>
        <dbReference type="ARBA" id="ARBA00022898"/>
    </source>
</evidence>
<keyword evidence="11" id="KW-1185">Reference proteome</keyword>
<evidence type="ECO:0000313" key="10">
    <source>
        <dbReference type="EMBL" id="GMI15887.1"/>
    </source>
</evidence>
<dbReference type="CDD" id="cd00613">
    <property type="entry name" value="GDC-P"/>
    <property type="match status" value="2"/>
</dbReference>
<evidence type="ECO:0000256" key="1">
    <source>
        <dbReference type="ARBA" id="ARBA00001933"/>
    </source>
</evidence>
<feature type="domain" description="Glycine cleavage system P-protein N-terminal" evidence="8">
    <location>
        <begin position="471"/>
        <end position="730"/>
    </location>
</feature>